<keyword evidence="5" id="KW-0732">Signal</keyword>
<dbReference type="SUPFAM" id="SSF51126">
    <property type="entry name" value="Pectin lyase-like"/>
    <property type="match status" value="2"/>
</dbReference>
<keyword evidence="4" id="KW-0964">Secreted</keyword>
<comment type="subcellular location">
    <subcellularLocation>
        <location evidence="1">Cell envelope</location>
    </subcellularLocation>
    <subcellularLocation>
        <location evidence="2">Cell outer membrane</location>
    </subcellularLocation>
    <subcellularLocation>
        <location evidence="3">Secreted</location>
    </subcellularLocation>
</comment>
<keyword evidence="7" id="KW-0998">Cell outer membrane</keyword>
<dbReference type="InterPro" id="IPR011050">
    <property type="entry name" value="Pectin_lyase_fold/virulence"/>
</dbReference>
<keyword evidence="9" id="KW-1133">Transmembrane helix</keyword>
<name>A0A644T7P3_9ZZZZ</name>
<feature type="region of interest" description="Disordered" evidence="8">
    <location>
        <begin position="843"/>
        <end position="870"/>
    </location>
</feature>
<dbReference type="EMBL" id="VSSQ01000019">
    <property type="protein sequence ID" value="MPL62955.1"/>
    <property type="molecule type" value="Genomic_DNA"/>
</dbReference>
<sequence>MVVLFCFFILASTSSAFASEVNINNTTSDGIKGSLGNDTINLEGGIYGGDNNTNISFDNSRNLTIQSADPNNKAIIDLGEGEGITFINNTGDVDSLGSLTLKNLVIKNARFFALLCFNSKLTVINCTFIHNNALLYGLIDMGYHSRLTIIDSDFINNTGRYGTAIATGPSTKGLNITNCNFINNKASESGGALFIFSSEFNNTIIANCNFINNTALNGGAIYNFEGEKNITNCTFINNTASSLGGAIYNENNVYNNIKNCTFINNTGYSGGAIANNGTKSLDISNTIFFNNSATNYGGAIFNDNLVVFNLSSSKFLKNNAFYGGALYSSGSINNSISSSNFVNNTAGAYGGAFYNQDYNQIIINSNFSNNSATNYGGAIFNSGNNQNVINSTFDSNNAYDGGAIFNQGEYQNIIFSKFINNSAYYQGGAIFNVNNGQFINNSIFNNNQAYQDGGAIFIDGFNNSINNCNFTNNSANTRAGALYLNGINSTVINSIFKYNNANDGGAIYIKYNYDNIIGNVNNSSFINNSATYGGAIYNEGLQLIYARIAENIIDSYVLQQITDSIFINNSAEFGGAIYNSGYLNISKSNFTNNFANYSGGGIFNNKFLFVSGNLMANNYAISIGNVIYNNGSLNVILSYLNNSTIPVYKKNNILFANLTDDMGNPVTGQNISFFVNGTFIGNSIANEGYAFINYYVTQNEGILVVDGDYTGHEDQNITIKDGSLLISKTNVLPVINLNKNKYWVNEILKGVFKVSNIGNGDGENLNATLTFPSNFKLYDFIVSKGQFDKSTGIWYIGDLAVNESASLFFIGSFKEKGQKTFRATLSGSDINNSSIQKTVFVYKKSPGPKPGPTPGPSPDPNPSPNHGASAGMKNTGMPIFALLLILITSTLAIRFKK</sequence>
<dbReference type="InterPro" id="IPR012334">
    <property type="entry name" value="Pectin_lyas_fold"/>
</dbReference>
<evidence type="ECO:0000313" key="11">
    <source>
        <dbReference type="EMBL" id="MPL62955.1"/>
    </source>
</evidence>
<feature type="domain" description="DUF11" evidence="10">
    <location>
        <begin position="743"/>
        <end position="831"/>
    </location>
</feature>
<dbReference type="PANTHER" id="PTHR11319:SF35">
    <property type="entry name" value="OUTER MEMBRANE PROTEIN PMPC-RELATED"/>
    <property type="match status" value="1"/>
</dbReference>
<evidence type="ECO:0000256" key="8">
    <source>
        <dbReference type="SAM" id="MobiDB-lite"/>
    </source>
</evidence>
<keyword evidence="6 9" id="KW-0472">Membrane</keyword>
<evidence type="ECO:0000256" key="3">
    <source>
        <dbReference type="ARBA" id="ARBA00004613"/>
    </source>
</evidence>
<dbReference type="GO" id="GO:0009279">
    <property type="term" value="C:cell outer membrane"/>
    <property type="evidence" value="ECO:0007669"/>
    <property type="project" value="UniProtKB-SubCell"/>
</dbReference>
<evidence type="ECO:0000259" key="10">
    <source>
        <dbReference type="Pfam" id="PF01345"/>
    </source>
</evidence>
<evidence type="ECO:0000256" key="2">
    <source>
        <dbReference type="ARBA" id="ARBA00004442"/>
    </source>
</evidence>
<evidence type="ECO:0000256" key="7">
    <source>
        <dbReference type="ARBA" id="ARBA00023237"/>
    </source>
</evidence>
<comment type="caution">
    <text evidence="11">The sequence shown here is derived from an EMBL/GenBank/DDBJ whole genome shotgun (WGS) entry which is preliminary data.</text>
</comment>
<gene>
    <name evidence="11" type="ORF">SDC9_08575</name>
</gene>
<dbReference type="AlphaFoldDB" id="A0A644T7P3"/>
<keyword evidence="9" id="KW-0812">Transmembrane</keyword>
<evidence type="ECO:0000256" key="4">
    <source>
        <dbReference type="ARBA" id="ARBA00022525"/>
    </source>
</evidence>
<dbReference type="SMART" id="SM00710">
    <property type="entry name" value="PbH1"/>
    <property type="match status" value="9"/>
</dbReference>
<reference evidence="11" key="1">
    <citation type="submission" date="2019-08" db="EMBL/GenBank/DDBJ databases">
        <authorList>
            <person name="Kucharzyk K."/>
            <person name="Murdoch R.W."/>
            <person name="Higgins S."/>
            <person name="Loffler F."/>
        </authorList>
    </citation>
    <scope>NUCLEOTIDE SEQUENCE</scope>
</reference>
<dbReference type="InterPro" id="IPR003368">
    <property type="entry name" value="POMP_repeat"/>
</dbReference>
<organism evidence="11">
    <name type="scientific">bioreactor metagenome</name>
    <dbReference type="NCBI Taxonomy" id="1076179"/>
    <lineage>
        <taxon>unclassified sequences</taxon>
        <taxon>metagenomes</taxon>
        <taxon>ecological metagenomes</taxon>
    </lineage>
</organism>
<accession>A0A644T7P3</accession>
<dbReference type="PANTHER" id="PTHR11319">
    <property type="entry name" value="G PROTEIN-COUPLED RECEPTOR-RELATED"/>
    <property type="match status" value="1"/>
</dbReference>
<feature type="transmembrane region" description="Helical" evidence="9">
    <location>
        <begin position="876"/>
        <end position="895"/>
    </location>
</feature>
<dbReference type="GO" id="GO:0005576">
    <property type="term" value="C:extracellular region"/>
    <property type="evidence" value="ECO:0007669"/>
    <property type="project" value="UniProtKB-SubCell"/>
</dbReference>
<proteinExistence type="predicted"/>
<dbReference type="Pfam" id="PF01345">
    <property type="entry name" value="DUF11"/>
    <property type="match status" value="1"/>
</dbReference>
<evidence type="ECO:0000256" key="9">
    <source>
        <dbReference type="SAM" id="Phobius"/>
    </source>
</evidence>
<dbReference type="InterPro" id="IPR006626">
    <property type="entry name" value="PbH1"/>
</dbReference>
<dbReference type="Gene3D" id="2.160.20.10">
    <property type="entry name" value="Single-stranded right-handed beta-helix, Pectin lyase-like"/>
    <property type="match status" value="1"/>
</dbReference>
<protein>
    <recommendedName>
        <fullName evidence="10">DUF11 domain-containing protein</fullName>
    </recommendedName>
</protein>
<evidence type="ECO:0000256" key="5">
    <source>
        <dbReference type="ARBA" id="ARBA00022729"/>
    </source>
</evidence>
<evidence type="ECO:0000256" key="6">
    <source>
        <dbReference type="ARBA" id="ARBA00023136"/>
    </source>
</evidence>
<dbReference type="Pfam" id="PF02415">
    <property type="entry name" value="Chlam_PMP"/>
    <property type="match status" value="7"/>
</dbReference>
<evidence type="ECO:0000256" key="1">
    <source>
        <dbReference type="ARBA" id="ARBA00004196"/>
    </source>
</evidence>
<dbReference type="InterPro" id="IPR001434">
    <property type="entry name" value="OmcB-like_DUF11"/>
</dbReference>
<feature type="compositionally biased region" description="Pro residues" evidence="8">
    <location>
        <begin position="847"/>
        <end position="863"/>
    </location>
</feature>